<dbReference type="PANTHER" id="PTHR46855">
    <property type="entry name" value="OSJNBB0038F03.10 PROTEIN"/>
    <property type="match status" value="1"/>
</dbReference>
<dbReference type="InterPro" id="IPR013088">
    <property type="entry name" value="Znf_NHR/GATA"/>
</dbReference>
<feature type="domain" description="GATA-type" evidence="3">
    <location>
        <begin position="1"/>
        <end position="31"/>
    </location>
</feature>
<keyword evidence="1" id="KW-0863">Zinc-finger</keyword>
<evidence type="ECO:0000313" key="4">
    <source>
        <dbReference type="EMBL" id="CAL5223461.1"/>
    </source>
</evidence>
<sequence length="205" mass="21911">MSKICSHCGASQSVCWRRGPEDKPLLCNACGARYLVKRSLEGYFPHSRPVSKKAGTAPKQTKSGRKQQTGQLGLRNSTAHFKKQRSSSRSARASPKGSTDSGSRSTSTFVSRGTQTIPLFLPSIATFQEIGSQTSNSPSLFTMSAAKQLQGCGGDDFSGLAVSALTLLRHSDNSSGSADLGAVTPVQIVRRHQRKPPKATIRALF</sequence>
<dbReference type="CDD" id="cd00202">
    <property type="entry name" value="ZnF_GATA"/>
    <property type="match status" value="1"/>
</dbReference>
<dbReference type="SMART" id="SM00401">
    <property type="entry name" value="ZnF_GATA"/>
    <property type="match status" value="1"/>
</dbReference>
<keyword evidence="1" id="KW-0862">Zinc</keyword>
<dbReference type="Pfam" id="PF00320">
    <property type="entry name" value="GATA"/>
    <property type="match status" value="1"/>
</dbReference>
<feature type="compositionally biased region" description="Low complexity" evidence="2">
    <location>
        <begin position="87"/>
        <end position="108"/>
    </location>
</feature>
<protein>
    <submittedName>
        <fullName evidence="4">G5980 protein</fullName>
    </submittedName>
</protein>
<dbReference type="InterPro" id="IPR000679">
    <property type="entry name" value="Znf_GATA"/>
</dbReference>
<reference evidence="4 5" key="1">
    <citation type="submission" date="2024-06" db="EMBL/GenBank/DDBJ databases">
        <authorList>
            <person name="Kraege A."/>
            <person name="Thomma B."/>
        </authorList>
    </citation>
    <scope>NUCLEOTIDE SEQUENCE [LARGE SCALE GENOMIC DNA]</scope>
</reference>
<keyword evidence="1" id="KW-0479">Metal-binding</keyword>
<dbReference type="Gene3D" id="3.30.50.10">
    <property type="entry name" value="Erythroid Transcription Factor GATA-1, subunit A"/>
    <property type="match status" value="1"/>
</dbReference>
<accession>A0ABP1FWR9</accession>
<organism evidence="4 5">
    <name type="scientific">Coccomyxa viridis</name>
    <dbReference type="NCBI Taxonomy" id="1274662"/>
    <lineage>
        <taxon>Eukaryota</taxon>
        <taxon>Viridiplantae</taxon>
        <taxon>Chlorophyta</taxon>
        <taxon>core chlorophytes</taxon>
        <taxon>Trebouxiophyceae</taxon>
        <taxon>Trebouxiophyceae incertae sedis</taxon>
        <taxon>Coccomyxaceae</taxon>
        <taxon>Coccomyxa</taxon>
    </lineage>
</organism>
<feature type="region of interest" description="Disordered" evidence="2">
    <location>
        <begin position="45"/>
        <end position="110"/>
    </location>
</feature>
<proteinExistence type="predicted"/>
<evidence type="ECO:0000259" key="3">
    <source>
        <dbReference type="PROSITE" id="PS50114"/>
    </source>
</evidence>
<gene>
    <name evidence="4" type="primary">g5980</name>
    <name evidence="4" type="ORF">VP750_LOCUS5120</name>
</gene>
<keyword evidence="5" id="KW-1185">Reference proteome</keyword>
<dbReference type="SUPFAM" id="SSF57716">
    <property type="entry name" value="Glucocorticoid receptor-like (DNA-binding domain)"/>
    <property type="match status" value="1"/>
</dbReference>
<evidence type="ECO:0000256" key="1">
    <source>
        <dbReference type="PROSITE-ProRule" id="PRU00094"/>
    </source>
</evidence>
<dbReference type="PROSITE" id="PS50114">
    <property type="entry name" value="GATA_ZN_FINGER_2"/>
    <property type="match status" value="1"/>
</dbReference>
<dbReference type="PANTHER" id="PTHR46855:SF1">
    <property type="entry name" value="GATA TRANSCRIPTION FACTOR 26"/>
    <property type="match status" value="1"/>
</dbReference>
<name>A0ABP1FWR9_9CHLO</name>
<evidence type="ECO:0000256" key="2">
    <source>
        <dbReference type="SAM" id="MobiDB-lite"/>
    </source>
</evidence>
<evidence type="ECO:0000313" key="5">
    <source>
        <dbReference type="Proteomes" id="UP001497392"/>
    </source>
</evidence>
<dbReference type="Proteomes" id="UP001497392">
    <property type="component" value="Unassembled WGS sequence"/>
</dbReference>
<dbReference type="EMBL" id="CAXHTA020000008">
    <property type="protein sequence ID" value="CAL5223461.1"/>
    <property type="molecule type" value="Genomic_DNA"/>
</dbReference>
<feature type="compositionally biased region" description="Polar residues" evidence="2">
    <location>
        <begin position="58"/>
        <end position="79"/>
    </location>
</feature>
<comment type="caution">
    <text evidence="4">The sequence shown here is derived from an EMBL/GenBank/DDBJ whole genome shotgun (WGS) entry which is preliminary data.</text>
</comment>
<dbReference type="InterPro" id="IPR044589">
    <property type="entry name" value="GATA26/27"/>
</dbReference>